<dbReference type="InterPro" id="IPR053936">
    <property type="entry name" value="WLS_GOLD"/>
</dbReference>
<dbReference type="InterPro" id="IPR009551">
    <property type="entry name" value="Wntless"/>
</dbReference>
<dbReference type="GO" id="GO:0017147">
    <property type="term" value="F:Wnt-protein binding"/>
    <property type="evidence" value="ECO:0007669"/>
    <property type="project" value="InterPro"/>
</dbReference>
<comment type="caution">
    <text evidence="2">The sequence shown here is derived from an EMBL/GenBank/DDBJ whole genome shotgun (WGS) entry which is preliminary data.</text>
</comment>
<dbReference type="EMBL" id="CACRXK020009781">
    <property type="protein sequence ID" value="CAB4017950.1"/>
    <property type="molecule type" value="Genomic_DNA"/>
</dbReference>
<dbReference type="GO" id="GO:0061355">
    <property type="term" value="P:Wnt protein secretion"/>
    <property type="evidence" value="ECO:0007669"/>
    <property type="project" value="TreeGrafter"/>
</dbReference>
<accession>A0A6S7IMM7</accession>
<name>A0A6S7IMM7_PARCT</name>
<dbReference type="Proteomes" id="UP001152795">
    <property type="component" value="Unassembled WGS sequence"/>
</dbReference>
<evidence type="ECO:0000259" key="1">
    <source>
        <dbReference type="Pfam" id="PF21883"/>
    </source>
</evidence>
<dbReference type="Pfam" id="PF21883">
    <property type="entry name" value="WLS_GOLD"/>
    <property type="match status" value="1"/>
</dbReference>
<dbReference type="PANTHER" id="PTHR13449">
    <property type="entry name" value="INTEGRAL MEMBRANE PROTEIN GPR177"/>
    <property type="match status" value="1"/>
</dbReference>
<sequence length="117" mass="13698">MHRTATACDDPKRGEGDEWFVRDEYCRVIHDLEKDTANIQPNHIVFTVLIPHKGLDMSRWHQFLVGVMSFEVDVSNVQRAEHPIVTLDMRLGARDNSDKSWKEIAKSREQREHNCKK</sequence>
<dbReference type="GO" id="GO:0006886">
    <property type="term" value="P:intracellular protein transport"/>
    <property type="evidence" value="ECO:0007669"/>
    <property type="project" value="TreeGrafter"/>
</dbReference>
<dbReference type="AlphaFoldDB" id="A0A6S7IMM7"/>
<evidence type="ECO:0000313" key="2">
    <source>
        <dbReference type="EMBL" id="CAB4017950.1"/>
    </source>
</evidence>
<proteinExistence type="predicted"/>
<dbReference type="GO" id="GO:0016055">
    <property type="term" value="P:Wnt signaling pathway"/>
    <property type="evidence" value="ECO:0007669"/>
    <property type="project" value="InterPro"/>
</dbReference>
<evidence type="ECO:0000313" key="3">
    <source>
        <dbReference type="Proteomes" id="UP001152795"/>
    </source>
</evidence>
<dbReference type="PANTHER" id="PTHR13449:SF2">
    <property type="entry name" value="PROTEIN WNTLESS HOMOLOG"/>
    <property type="match status" value="1"/>
</dbReference>
<feature type="domain" description="Wntless GOLD" evidence="1">
    <location>
        <begin position="7"/>
        <end position="116"/>
    </location>
</feature>
<dbReference type="GO" id="GO:0012505">
    <property type="term" value="C:endomembrane system"/>
    <property type="evidence" value="ECO:0007669"/>
    <property type="project" value="TreeGrafter"/>
</dbReference>
<keyword evidence="3" id="KW-1185">Reference proteome</keyword>
<protein>
    <submittedName>
        <fullName evidence="2">Wntless homolog</fullName>
    </submittedName>
</protein>
<dbReference type="GO" id="GO:0031090">
    <property type="term" value="C:organelle membrane"/>
    <property type="evidence" value="ECO:0007669"/>
    <property type="project" value="TreeGrafter"/>
</dbReference>
<reference evidence="2" key="1">
    <citation type="submission" date="2020-04" db="EMBL/GenBank/DDBJ databases">
        <authorList>
            <person name="Alioto T."/>
            <person name="Alioto T."/>
            <person name="Gomez Garrido J."/>
        </authorList>
    </citation>
    <scope>NUCLEOTIDE SEQUENCE</scope>
    <source>
        <strain evidence="2">A484AB</strain>
    </source>
</reference>
<feature type="non-terminal residue" evidence="2">
    <location>
        <position position="117"/>
    </location>
</feature>
<gene>
    <name evidence="2" type="ORF">PACLA_8A088514</name>
</gene>
<organism evidence="2 3">
    <name type="scientific">Paramuricea clavata</name>
    <name type="common">Red gorgonian</name>
    <name type="synonym">Violescent sea-whip</name>
    <dbReference type="NCBI Taxonomy" id="317549"/>
    <lineage>
        <taxon>Eukaryota</taxon>
        <taxon>Metazoa</taxon>
        <taxon>Cnidaria</taxon>
        <taxon>Anthozoa</taxon>
        <taxon>Octocorallia</taxon>
        <taxon>Malacalcyonacea</taxon>
        <taxon>Plexauridae</taxon>
        <taxon>Paramuricea</taxon>
    </lineage>
</organism>